<reference evidence="3 4" key="1">
    <citation type="submission" date="2018-09" db="EMBL/GenBank/DDBJ databases">
        <title>Complete genome of Bacillus thuringiensis strain QZL38.</title>
        <authorList>
            <person name="Song F."/>
        </authorList>
    </citation>
    <scope>NUCLEOTIDE SEQUENCE [LARGE SCALE GENOMIC DNA]</scope>
    <source>
        <strain evidence="3 4">QZL38</strain>
    </source>
</reference>
<evidence type="ECO:0000313" key="3">
    <source>
        <dbReference type="EMBL" id="AYF84214.1"/>
    </source>
</evidence>
<proteinExistence type="predicted"/>
<dbReference type="RefSeq" id="WP_000493639.1">
    <property type="nucleotide sequence ID" value="NZ_CP014282.1"/>
</dbReference>
<evidence type="ECO:0000256" key="2">
    <source>
        <dbReference type="ARBA" id="ARBA00023163"/>
    </source>
</evidence>
<dbReference type="EMBL" id="CP032608">
    <property type="protein sequence ID" value="AYF84214.1"/>
    <property type="molecule type" value="Genomic_DNA"/>
</dbReference>
<dbReference type="SUPFAM" id="SSF100950">
    <property type="entry name" value="NagB/RpiA/CoA transferase-like"/>
    <property type="match status" value="1"/>
</dbReference>
<organism evidence="3 4">
    <name type="scientific">Bacillus thuringiensis</name>
    <dbReference type="NCBI Taxonomy" id="1428"/>
    <lineage>
        <taxon>Bacteria</taxon>
        <taxon>Bacillati</taxon>
        <taxon>Bacillota</taxon>
        <taxon>Bacilli</taxon>
        <taxon>Bacillales</taxon>
        <taxon>Bacillaceae</taxon>
        <taxon>Bacillus</taxon>
        <taxon>Bacillus cereus group</taxon>
    </lineage>
</organism>
<dbReference type="GO" id="GO:0003700">
    <property type="term" value="F:DNA-binding transcription factor activity"/>
    <property type="evidence" value="ECO:0007669"/>
    <property type="project" value="InterPro"/>
</dbReference>
<dbReference type="Gene3D" id="3.40.50.1360">
    <property type="match status" value="1"/>
</dbReference>
<name>A0A9W3YK21_BACTU</name>
<protein>
    <submittedName>
        <fullName evidence="3">DeoR/GlpR transcriptional regulator</fullName>
    </submittedName>
</protein>
<dbReference type="InterPro" id="IPR014036">
    <property type="entry name" value="DeoR-like_C"/>
</dbReference>
<evidence type="ECO:0000313" key="4">
    <source>
        <dbReference type="Proteomes" id="UP000269847"/>
    </source>
</evidence>
<dbReference type="Proteomes" id="UP000269847">
    <property type="component" value="Chromosome"/>
</dbReference>
<gene>
    <name evidence="3" type="ORF">D7J84_24950</name>
</gene>
<dbReference type="InterPro" id="IPR001034">
    <property type="entry name" value="DeoR_HTH"/>
</dbReference>
<accession>A0A9W3YK21</accession>
<dbReference type="InterPro" id="IPR037171">
    <property type="entry name" value="NagB/RpiA_transferase-like"/>
</dbReference>
<dbReference type="InterPro" id="IPR036390">
    <property type="entry name" value="WH_DNA-bd_sf"/>
</dbReference>
<dbReference type="PRINTS" id="PR00037">
    <property type="entry name" value="HTHLACR"/>
</dbReference>
<dbReference type="PANTHER" id="PTHR30363:SF51">
    <property type="entry name" value="HTH-TYPE TRANSCRIPTIONAL REPRESSOR GLCR"/>
    <property type="match status" value="1"/>
</dbReference>
<dbReference type="AlphaFoldDB" id="A0A9W3YK21"/>
<keyword evidence="1" id="KW-0805">Transcription regulation</keyword>
<dbReference type="Gene3D" id="1.10.10.10">
    <property type="entry name" value="Winged helix-like DNA-binding domain superfamily/Winged helix DNA-binding domain"/>
    <property type="match status" value="1"/>
</dbReference>
<dbReference type="SMART" id="SM00420">
    <property type="entry name" value="HTH_DEOR"/>
    <property type="match status" value="1"/>
</dbReference>
<evidence type="ECO:0000256" key="1">
    <source>
        <dbReference type="ARBA" id="ARBA00023015"/>
    </source>
</evidence>
<dbReference type="SUPFAM" id="SSF46785">
    <property type="entry name" value="Winged helix' DNA-binding domain"/>
    <property type="match status" value="1"/>
</dbReference>
<keyword evidence="2" id="KW-0804">Transcription</keyword>
<dbReference type="Pfam" id="PF08220">
    <property type="entry name" value="HTH_DeoR"/>
    <property type="match status" value="1"/>
</dbReference>
<sequence length="261" mass="29143">MFTEERREKILELLNTDGRVIAKDLAERFDMSIDSIRRDLSIMEKDGLLKRTHGGAIELTRVRNLAAEPAKRYSDSSIYEDTIARVAVSYIQEGDSIFIGGASTHNAMLKYLPEVSFTVITNSIEIAGYLREYKNIDTYLIGGKVKPSGNITDTLASELISRFSIDLYFSTGGGISLQGISIATPEVAYFSKRVSEIARRNICLAPHNKLGIDCFIRGDSLKEIDIIITDEQASKEIVQDFEKQGKQVVIAPLYSFERSLT</sequence>
<dbReference type="Pfam" id="PF00455">
    <property type="entry name" value="DeoRC"/>
    <property type="match status" value="1"/>
</dbReference>
<dbReference type="PANTHER" id="PTHR30363">
    <property type="entry name" value="HTH-TYPE TRANSCRIPTIONAL REGULATOR SRLR-RELATED"/>
    <property type="match status" value="1"/>
</dbReference>
<dbReference type="PROSITE" id="PS51000">
    <property type="entry name" value="HTH_DEOR_2"/>
    <property type="match status" value="1"/>
</dbReference>
<dbReference type="InterPro" id="IPR036388">
    <property type="entry name" value="WH-like_DNA-bd_sf"/>
</dbReference>
<dbReference type="InterPro" id="IPR050313">
    <property type="entry name" value="Carb_Metab_HTH_regulators"/>
</dbReference>
<dbReference type="SMART" id="SM01134">
    <property type="entry name" value="DeoRC"/>
    <property type="match status" value="1"/>
</dbReference>